<sequence length="251" mass="26906">MRIPVVMMFIAATSLSINADARGRGGGGKSYSPSSSSSFSFGGHRKSYSTPSHSQGYVPSYAPSAAETTTTSTTAATTAAAASAAAIGTAAVIADKPEAPAATRDYYVQYDMEYSMDQPARDANTVRELALGEKVRVHERSLGWSRISPPGKPEEWVLSHSLGSQKVVATQQVQTARNPPARPSTALSKYQTGDHGANVTTRPFRSLQAARRLAPKERVVAYEEVGDWARISPDTTTTEEWVIKSDLIRVP</sequence>
<dbReference type="EMBL" id="FOSX01000079">
    <property type="protein sequence ID" value="SFL23900.1"/>
    <property type="molecule type" value="Genomic_DNA"/>
</dbReference>
<proteinExistence type="predicted"/>
<accession>A0A1I4G330</accession>
<feature type="compositionally biased region" description="Low complexity" evidence="1">
    <location>
        <begin position="30"/>
        <end position="42"/>
    </location>
</feature>
<organism evidence="2 3">
    <name type="scientific">Azotobacter beijerinckii</name>
    <dbReference type="NCBI Taxonomy" id="170623"/>
    <lineage>
        <taxon>Bacteria</taxon>
        <taxon>Pseudomonadati</taxon>
        <taxon>Pseudomonadota</taxon>
        <taxon>Gammaproteobacteria</taxon>
        <taxon>Pseudomonadales</taxon>
        <taxon>Pseudomonadaceae</taxon>
        <taxon>Azotobacter</taxon>
    </lineage>
</organism>
<gene>
    <name evidence="2" type="ORF">SAMN04244574_03645</name>
</gene>
<evidence type="ECO:0008006" key="4">
    <source>
        <dbReference type="Google" id="ProtNLM"/>
    </source>
</evidence>
<evidence type="ECO:0000256" key="1">
    <source>
        <dbReference type="SAM" id="MobiDB-lite"/>
    </source>
</evidence>
<feature type="region of interest" description="Disordered" evidence="1">
    <location>
        <begin position="22"/>
        <end position="62"/>
    </location>
</feature>
<evidence type="ECO:0000313" key="2">
    <source>
        <dbReference type="EMBL" id="SFL23900.1"/>
    </source>
</evidence>
<dbReference type="Proteomes" id="UP000199579">
    <property type="component" value="Unassembled WGS sequence"/>
</dbReference>
<feature type="region of interest" description="Disordered" evidence="1">
    <location>
        <begin position="176"/>
        <end position="199"/>
    </location>
</feature>
<feature type="compositionally biased region" description="Polar residues" evidence="1">
    <location>
        <begin position="48"/>
        <end position="57"/>
    </location>
</feature>
<name>A0A1I4G330_9GAMM</name>
<dbReference type="RefSeq" id="WP_139231866.1">
    <property type="nucleotide sequence ID" value="NZ_FOSX01000079.1"/>
</dbReference>
<evidence type="ECO:0000313" key="3">
    <source>
        <dbReference type="Proteomes" id="UP000199579"/>
    </source>
</evidence>
<reference evidence="2 3" key="1">
    <citation type="submission" date="2016-10" db="EMBL/GenBank/DDBJ databases">
        <authorList>
            <person name="de Groot N.N."/>
        </authorList>
    </citation>
    <scope>NUCLEOTIDE SEQUENCE [LARGE SCALE GENOMIC DNA]</scope>
    <source>
        <strain evidence="2 3">DSM 381</strain>
    </source>
</reference>
<dbReference type="AlphaFoldDB" id="A0A1I4G330"/>
<protein>
    <recommendedName>
        <fullName evidence="4">SH3 domain-containing protein</fullName>
    </recommendedName>
</protein>